<organism evidence="2 3">
    <name type="scientific">Mordavella massiliensis</name>
    <dbReference type="NCBI Taxonomy" id="1871024"/>
    <lineage>
        <taxon>Bacteria</taxon>
        <taxon>Bacillati</taxon>
        <taxon>Bacillota</taxon>
        <taxon>Clostridia</taxon>
        <taxon>Eubacteriales</taxon>
        <taxon>Clostridiaceae</taxon>
        <taxon>Mordavella</taxon>
    </lineage>
</organism>
<accession>A0A939BH18</accession>
<evidence type="ECO:0000313" key="2">
    <source>
        <dbReference type="EMBL" id="MBM6948743.1"/>
    </source>
</evidence>
<dbReference type="AlphaFoldDB" id="A0A939BH18"/>
<dbReference type="RefSeq" id="WP_204906744.1">
    <property type="nucleotide sequence ID" value="NZ_JACJKS010000011.1"/>
</dbReference>
<dbReference type="Proteomes" id="UP000705508">
    <property type="component" value="Unassembled WGS sequence"/>
</dbReference>
<dbReference type="InterPro" id="IPR032290">
    <property type="entry name" value="DUF4839"/>
</dbReference>
<evidence type="ECO:0000256" key="1">
    <source>
        <dbReference type="SAM" id="MobiDB-lite"/>
    </source>
</evidence>
<reference evidence="2" key="1">
    <citation type="submission" date="2020-08" db="EMBL/GenBank/DDBJ databases">
        <authorList>
            <person name="Cejkova D."/>
            <person name="Kubasova T."/>
            <person name="Jahodarova E."/>
            <person name="Rychlik I."/>
        </authorList>
    </citation>
    <scope>NUCLEOTIDE SEQUENCE</scope>
    <source>
        <strain evidence="2">An582</strain>
    </source>
</reference>
<sequence length="288" mass="32439">MKNKFIAVIFAMTVIGLTACQNEQSETNQEEEMQADIFTVQVEIACEENLLFSRYDVNIFIDDELLGTLEHGATDTYAAELIEGGHTLKAEKEDESDVDGTVEFEVSENTELSYQLSLSSDQIEIEKIEPEQDAPQNEEKANEESAAKIKDTEENKDDAEEVLNVDNCEELAVLLSLKDEFNPSIAEFASKYQGRIIEFDGNVAYVSPHEGYSTRFDYLIYAGDYSESMVSGPSFQFEDVNYYDLHLEGDNVPDLFDVGLNIHVIAKIEEYDLGTGLFKLDPVKIIIR</sequence>
<gene>
    <name evidence="2" type="ORF">H6A20_08785</name>
</gene>
<evidence type="ECO:0000313" key="3">
    <source>
        <dbReference type="Proteomes" id="UP000705508"/>
    </source>
</evidence>
<feature type="region of interest" description="Disordered" evidence="1">
    <location>
        <begin position="129"/>
        <end position="160"/>
    </location>
</feature>
<comment type="caution">
    <text evidence="2">The sequence shown here is derived from an EMBL/GenBank/DDBJ whole genome shotgun (WGS) entry which is preliminary data.</text>
</comment>
<feature type="compositionally biased region" description="Basic and acidic residues" evidence="1">
    <location>
        <begin position="137"/>
        <end position="153"/>
    </location>
</feature>
<dbReference type="PROSITE" id="PS51257">
    <property type="entry name" value="PROKAR_LIPOPROTEIN"/>
    <property type="match status" value="1"/>
</dbReference>
<protein>
    <submittedName>
        <fullName evidence="2">DUF4839 domain-containing protein</fullName>
    </submittedName>
</protein>
<dbReference type="Pfam" id="PF16127">
    <property type="entry name" value="DUF4839"/>
    <property type="match status" value="1"/>
</dbReference>
<dbReference type="EMBL" id="JACJKS010000011">
    <property type="protein sequence ID" value="MBM6948743.1"/>
    <property type="molecule type" value="Genomic_DNA"/>
</dbReference>
<proteinExistence type="predicted"/>
<name>A0A939BH18_9CLOT</name>
<reference evidence="2" key="2">
    <citation type="journal article" date="2021" name="Sci. Rep.">
        <title>The distribution of antibiotic resistance genes in chicken gut microbiota commensals.</title>
        <authorList>
            <person name="Juricova H."/>
            <person name="Matiasovicova J."/>
            <person name="Kubasova T."/>
            <person name="Cejkova D."/>
            <person name="Rychlik I."/>
        </authorList>
    </citation>
    <scope>NUCLEOTIDE SEQUENCE</scope>
    <source>
        <strain evidence="2">An582</strain>
    </source>
</reference>